<keyword evidence="2" id="KW-1185">Reference proteome</keyword>
<reference evidence="1" key="1">
    <citation type="submission" date="2025-08" db="UniProtKB">
        <authorList>
            <consortium name="Ensembl"/>
        </authorList>
    </citation>
    <scope>IDENTIFICATION</scope>
</reference>
<reference evidence="1" key="2">
    <citation type="submission" date="2025-09" db="UniProtKB">
        <authorList>
            <consortium name="Ensembl"/>
        </authorList>
    </citation>
    <scope>IDENTIFICATION</scope>
</reference>
<dbReference type="Ensembl" id="ENSSPUT00000020445.1">
    <property type="protein sequence ID" value="ENSSPUP00000019195.1"/>
    <property type="gene ID" value="ENSSPUG00000014789.1"/>
</dbReference>
<dbReference type="AlphaFoldDB" id="A0A8D0HBJ1"/>
<sequence length="62" mass="6911">MDEGGQVGPGHVWPQPPHQIQLNLNEYVAALIALKQKIIDTDHLLTEYQQKCGDILGVSLYL</sequence>
<proteinExistence type="predicted"/>
<accession>A0A8D0HBJ1</accession>
<evidence type="ECO:0000313" key="1">
    <source>
        <dbReference type="Ensembl" id="ENSSPUP00000019195.1"/>
    </source>
</evidence>
<dbReference type="Proteomes" id="UP000694392">
    <property type="component" value="Unplaced"/>
</dbReference>
<organism evidence="1 2">
    <name type="scientific">Sphenodon punctatus</name>
    <name type="common">Tuatara</name>
    <name type="synonym">Hatteria punctata</name>
    <dbReference type="NCBI Taxonomy" id="8508"/>
    <lineage>
        <taxon>Eukaryota</taxon>
        <taxon>Metazoa</taxon>
        <taxon>Chordata</taxon>
        <taxon>Craniata</taxon>
        <taxon>Vertebrata</taxon>
        <taxon>Euteleostomi</taxon>
        <taxon>Lepidosauria</taxon>
        <taxon>Sphenodontia</taxon>
        <taxon>Sphenodontidae</taxon>
        <taxon>Sphenodon</taxon>
    </lineage>
</organism>
<protein>
    <submittedName>
        <fullName evidence="1">Uncharacterized protein</fullName>
    </submittedName>
</protein>
<evidence type="ECO:0000313" key="2">
    <source>
        <dbReference type="Proteomes" id="UP000694392"/>
    </source>
</evidence>
<name>A0A8D0HBJ1_SPHPU</name>